<reference evidence="5" key="1">
    <citation type="thesis" date="2020" institute="ProQuest LLC" country="789 East Eisenhower Parkway, Ann Arbor, MI, USA">
        <title>Comparative Genomics and Chromosome Evolution.</title>
        <authorList>
            <person name="Mudd A.B."/>
        </authorList>
    </citation>
    <scope>NUCLEOTIDE SEQUENCE</scope>
    <source>
        <strain evidence="5">HN-11 Male</strain>
        <tissue evidence="5">Kidney and liver</tissue>
    </source>
</reference>
<keyword evidence="6" id="KW-1185">Reference proteome</keyword>
<dbReference type="EMBL" id="WNTK01000007">
    <property type="protein sequence ID" value="KAG9480646.1"/>
    <property type="molecule type" value="Genomic_DNA"/>
</dbReference>
<comment type="caution">
    <text evidence="5">The sequence shown here is derived from an EMBL/GenBank/DDBJ whole genome shotgun (WGS) entry which is preliminary data.</text>
</comment>
<organism evidence="5 6">
    <name type="scientific">Eleutherodactylus coqui</name>
    <name type="common">Puerto Rican coqui</name>
    <dbReference type="NCBI Taxonomy" id="57060"/>
    <lineage>
        <taxon>Eukaryota</taxon>
        <taxon>Metazoa</taxon>
        <taxon>Chordata</taxon>
        <taxon>Craniata</taxon>
        <taxon>Vertebrata</taxon>
        <taxon>Euteleostomi</taxon>
        <taxon>Amphibia</taxon>
        <taxon>Batrachia</taxon>
        <taxon>Anura</taxon>
        <taxon>Neobatrachia</taxon>
        <taxon>Hyloidea</taxon>
        <taxon>Eleutherodactylidae</taxon>
        <taxon>Eleutherodactylinae</taxon>
        <taxon>Eleutherodactylus</taxon>
        <taxon>Eleutherodactylus</taxon>
    </lineage>
</organism>
<sequence>MLEDVLWSSLTLLLSCSFHCGNVLVWPAENSHLMSLKPIVQELLSRGHNVTMLVPTASQQQVTSQSSNLHLEMVEVKFTAEELHAVWERYLHFWIYERHEVSMWRMYSRLRALSRNVTYIHEQICDGILRSKRLLEKLGLASYDIVLSDPVLPCGDLLAEKLHVPFVFTLRFSPGSVFERLCGKLPTPASFVPAATSELKAQMCFLERVQNVLSYLVHDLLQLLVWKQWDNFYSNILGEFQ</sequence>
<dbReference type="InterPro" id="IPR050271">
    <property type="entry name" value="UDP-glycosyltransferase"/>
</dbReference>
<protein>
    <submittedName>
        <fullName evidence="5">Uncharacterized protein</fullName>
    </submittedName>
</protein>
<dbReference type="InterPro" id="IPR002213">
    <property type="entry name" value="UDP_glucos_trans"/>
</dbReference>
<evidence type="ECO:0000256" key="3">
    <source>
        <dbReference type="ARBA" id="ARBA00022679"/>
    </source>
</evidence>
<gene>
    <name evidence="5" type="ORF">GDO78_012225</name>
</gene>
<evidence type="ECO:0000313" key="5">
    <source>
        <dbReference type="EMBL" id="KAG9480646.1"/>
    </source>
</evidence>
<evidence type="ECO:0000256" key="4">
    <source>
        <dbReference type="SAM" id="SignalP"/>
    </source>
</evidence>
<evidence type="ECO:0000313" key="6">
    <source>
        <dbReference type="Proteomes" id="UP000770717"/>
    </source>
</evidence>
<dbReference type="Pfam" id="PF00201">
    <property type="entry name" value="UDPGT"/>
    <property type="match status" value="1"/>
</dbReference>
<accession>A0A8J6F4Z6</accession>
<dbReference type="GO" id="GO:0015020">
    <property type="term" value="F:glucuronosyltransferase activity"/>
    <property type="evidence" value="ECO:0007669"/>
    <property type="project" value="TreeGrafter"/>
</dbReference>
<dbReference type="PANTHER" id="PTHR48043">
    <property type="entry name" value="EG:EG0003.4 PROTEIN-RELATED"/>
    <property type="match status" value="1"/>
</dbReference>
<keyword evidence="3" id="KW-0808">Transferase</keyword>
<name>A0A8J6F4Z6_ELECQ</name>
<comment type="similarity">
    <text evidence="1">Belongs to the UDP-glycosyltransferase family.</text>
</comment>
<dbReference type="PANTHER" id="PTHR48043:SF140">
    <property type="entry name" value="UDP-GLUCURONOSYLTRANSFERASE 2A1"/>
    <property type="match status" value="1"/>
</dbReference>
<evidence type="ECO:0000256" key="1">
    <source>
        <dbReference type="ARBA" id="ARBA00009995"/>
    </source>
</evidence>
<dbReference type="OrthoDB" id="5835829at2759"/>
<keyword evidence="4" id="KW-0732">Signal</keyword>
<dbReference type="Gene3D" id="3.40.50.2000">
    <property type="entry name" value="Glycogen Phosphorylase B"/>
    <property type="match status" value="1"/>
</dbReference>
<dbReference type="SUPFAM" id="SSF53756">
    <property type="entry name" value="UDP-Glycosyltransferase/glycogen phosphorylase"/>
    <property type="match status" value="1"/>
</dbReference>
<keyword evidence="2" id="KW-0328">Glycosyltransferase</keyword>
<proteinExistence type="inferred from homology"/>
<dbReference type="AlphaFoldDB" id="A0A8J6F4Z6"/>
<dbReference type="Proteomes" id="UP000770717">
    <property type="component" value="Unassembled WGS sequence"/>
</dbReference>
<feature type="signal peptide" evidence="4">
    <location>
        <begin position="1"/>
        <end position="17"/>
    </location>
</feature>
<feature type="chain" id="PRO_5035172969" evidence="4">
    <location>
        <begin position="18"/>
        <end position="241"/>
    </location>
</feature>
<evidence type="ECO:0000256" key="2">
    <source>
        <dbReference type="ARBA" id="ARBA00022676"/>
    </source>
</evidence>